<feature type="compositionally biased region" description="Basic and acidic residues" evidence="1">
    <location>
        <begin position="249"/>
        <end position="260"/>
    </location>
</feature>
<evidence type="ECO:0000313" key="2">
    <source>
        <dbReference type="EMBL" id="WZN61193.1"/>
    </source>
</evidence>
<feature type="region of interest" description="Disordered" evidence="1">
    <location>
        <begin position="344"/>
        <end position="367"/>
    </location>
</feature>
<dbReference type="GO" id="GO:0009966">
    <property type="term" value="P:regulation of signal transduction"/>
    <property type="evidence" value="ECO:0007669"/>
    <property type="project" value="InterPro"/>
</dbReference>
<protein>
    <submittedName>
        <fullName evidence="2">TAP42-like TOR regulation protein</fullName>
    </submittedName>
</protein>
<dbReference type="GO" id="GO:0035303">
    <property type="term" value="P:regulation of dephosphorylation"/>
    <property type="evidence" value="ECO:0007669"/>
    <property type="project" value="TreeGrafter"/>
</dbReference>
<dbReference type="AlphaFoldDB" id="A0AAX4P528"/>
<name>A0AAX4P528_9CHLO</name>
<reference evidence="2 3" key="1">
    <citation type="submission" date="2024-03" db="EMBL/GenBank/DDBJ databases">
        <title>Complete genome sequence of the green alga Chloropicon roscoffensis RCC1871.</title>
        <authorList>
            <person name="Lemieux C."/>
            <person name="Pombert J.-F."/>
            <person name="Otis C."/>
            <person name="Turmel M."/>
        </authorList>
    </citation>
    <scope>NUCLEOTIDE SEQUENCE [LARGE SCALE GENOMIC DNA]</scope>
    <source>
        <strain evidence="2 3">RCC1871</strain>
    </source>
</reference>
<dbReference type="PANTHER" id="PTHR10933:SF9">
    <property type="entry name" value="IMMUNOGLOBULIN-BINDING PROTEIN 1"/>
    <property type="match status" value="1"/>
</dbReference>
<keyword evidence="3" id="KW-1185">Reference proteome</keyword>
<evidence type="ECO:0000313" key="3">
    <source>
        <dbReference type="Proteomes" id="UP001472866"/>
    </source>
</evidence>
<dbReference type="Proteomes" id="UP001472866">
    <property type="component" value="Chromosome 04"/>
</dbReference>
<dbReference type="PANTHER" id="PTHR10933">
    <property type="entry name" value="IMMUNOGLOBULIN-BINDING PROTEIN 1"/>
    <property type="match status" value="1"/>
</dbReference>
<evidence type="ECO:0000256" key="1">
    <source>
        <dbReference type="SAM" id="MobiDB-lite"/>
    </source>
</evidence>
<dbReference type="InterPro" id="IPR007304">
    <property type="entry name" value="TAP46-like"/>
</dbReference>
<feature type="region of interest" description="Disordered" evidence="1">
    <location>
        <begin position="249"/>
        <end position="276"/>
    </location>
</feature>
<feature type="region of interest" description="Disordered" evidence="1">
    <location>
        <begin position="1"/>
        <end position="42"/>
    </location>
</feature>
<dbReference type="Pfam" id="PF04177">
    <property type="entry name" value="TAP42"/>
    <property type="match status" value="1"/>
</dbReference>
<organism evidence="2 3">
    <name type="scientific">Chloropicon roscoffensis</name>
    <dbReference type="NCBI Taxonomy" id="1461544"/>
    <lineage>
        <taxon>Eukaryota</taxon>
        <taxon>Viridiplantae</taxon>
        <taxon>Chlorophyta</taxon>
        <taxon>Chloropicophyceae</taxon>
        <taxon>Chloropicales</taxon>
        <taxon>Chloropicaceae</taxon>
        <taxon>Chloropicon</taxon>
    </lineage>
</organism>
<dbReference type="EMBL" id="CP151504">
    <property type="protein sequence ID" value="WZN61193.1"/>
    <property type="molecule type" value="Genomic_DNA"/>
</dbReference>
<gene>
    <name evidence="2" type="ORF">HKI87_04g27270</name>
</gene>
<dbReference type="Gene3D" id="1.25.40.540">
    <property type="entry name" value="TAP42-like family"/>
    <property type="match status" value="1"/>
</dbReference>
<proteinExistence type="predicted"/>
<dbReference type="GO" id="GO:0051721">
    <property type="term" value="F:protein phosphatase 2A binding"/>
    <property type="evidence" value="ECO:0007669"/>
    <property type="project" value="TreeGrafter"/>
</dbReference>
<dbReference type="GO" id="GO:0005829">
    <property type="term" value="C:cytosol"/>
    <property type="evidence" value="ECO:0007669"/>
    <property type="project" value="TreeGrafter"/>
</dbReference>
<dbReference type="InterPro" id="IPR038511">
    <property type="entry name" value="TAP42/TAP46-like_sf"/>
</dbReference>
<accession>A0AAX4P528</accession>
<sequence length="397" mass="43778">MRPKAELPGRPGLGETETSLAEAEMGDAGGVEGSEGPPSAMVAEGPTLKELFSSCAEACDALAGGVSPARTGPQAPKVSNLVRDLALCSRMVNELALFSDNEDKDDVSTASLPYLLVPYYEGVALVNADPRAEPEVRLKLLDKAVQKFRDYARQCDAKGLLEGGVRGFVGRLGEGGTLTFGREEKIDLYRRQKELARAMEALERLGAGEEDEETARSLCLLRINGCAMSAYQLYASVQRETEILEFERQRRAEGEVDRRSSQQQQKWQGRRPEGHDDRIRGMVTIQPGDLGPVPVPVAGAATLARHQADRERFARGVFKQSHLPYTMTVEEFGEQELARMRERERERDVGLEGEAGKGGCCSDEDEDDECVKKAREWDDFKDDNPRGWGNKNLRPCA</sequence>